<evidence type="ECO:0000259" key="13">
    <source>
        <dbReference type="Pfam" id="PF07715"/>
    </source>
</evidence>
<dbReference type="InterPro" id="IPR058134">
    <property type="entry name" value="PirA/FepA/PfeA"/>
</dbReference>
<dbReference type="InterPro" id="IPR000531">
    <property type="entry name" value="Beta-barrel_TonB"/>
</dbReference>
<keyword evidence="6 8" id="KW-0472">Membrane</keyword>
<dbReference type="InterPro" id="IPR012910">
    <property type="entry name" value="Plug_dom"/>
</dbReference>
<protein>
    <submittedName>
        <fullName evidence="14">Enterobactin outer-membrane receptor</fullName>
    </submittedName>
</protein>
<accession>A0A3S4UK49</accession>
<dbReference type="GO" id="GO:0015344">
    <property type="term" value="F:siderophore uptake transmembrane transporter activity"/>
    <property type="evidence" value="ECO:0007669"/>
    <property type="project" value="TreeGrafter"/>
</dbReference>
<name>A0A3S4UK49_9GAMM</name>
<keyword evidence="11" id="KW-0732">Signal</keyword>
<dbReference type="PANTHER" id="PTHR30069">
    <property type="entry name" value="TONB-DEPENDENT OUTER MEMBRANE RECEPTOR"/>
    <property type="match status" value="1"/>
</dbReference>
<evidence type="ECO:0000256" key="4">
    <source>
        <dbReference type="ARBA" id="ARBA00022692"/>
    </source>
</evidence>
<dbReference type="InterPro" id="IPR036942">
    <property type="entry name" value="Beta-barrel_TonB_sf"/>
</dbReference>
<evidence type="ECO:0000256" key="10">
    <source>
        <dbReference type="SAM" id="MobiDB-lite"/>
    </source>
</evidence>
<feature type="domain" description="TonB-dependent receptor plug" evidence="13">
    <location>
        <begin position="55"/>
        <end position="169"/>
    </location>
</feature>
<dbReference type="NCBIfam" id="NF010051">
    <property type="entry name" value="PRK13528.1"/>
    <property type="match status" value="1"/>
</dbReference>
<evidence type="ECO:0000256" key="7">
    <source>
        <dbReference type="ARBA" id="ARBA00023237"/>
    </source>
</evidence>
<dbReference type="GO" id="GO:0044718">
    <property type="term" value="P:siderophore transmembrane transport"/>
    <property type="evidence" value="ECO:0007669"/>
    <property type="project" value="TreeGrafter"/>
</dbReference>
<evidence type="ECO:0000256" key="5">
    <source>
        <dbReference type="ARBA" id="ARBA00023077"/>
    </source>
</evidence>
<dbReference type="Pfam" id="PF07715">
    <property type="entry name" value="Plug"/>
    <property type="match status" value="1"/>
</dbReference>
<dbReference type="Gene3D" id="2.170.130.10">
    <property type="entry name" value="TonB-dependent receptor, plug domain"/>
    <property type="match status" value="1"/>
</dbReference>
<evidence type="ECO:0000256" key="1">
    <source>
        <dbReference type="ARBA" id="ARBA00004571"/>
    </source>
</evidence>
<dbReference type="Proteomes" id="UP000274100">
    <property type="component" value="Chromosome"/>
</dbReference>
<dbReference type="Gene3D" id="2.40.170.20">
    <property type="entry name" value="TonB-dependent receptor, beta-barrel domain"/>
    <property type="match status" value="1"/>
</dbReference>
<feature type="region of interest" description="Disordered" evidence="10">
    <location>
        <begin position="235"/>
        <end position="254"/>
    </location>
</feature>
<dbReference type="NCBIfam" id="NF010048">
    <property type="entry name" value="PRK13524.1"/>
    <property type="match status" value="1"/>
</dbReference>
<evidence type="ECO:0000256" key="2">
    <source>
        <dbReference type="ARBA" id="ARBA00022448"/>
    </source>
</evidence>
<keyword evidence="7 8" id="KW-0998">Cell outer membrane</keyword>
<evidence type="ECO:0000256" key="6">
    <source>
        <dbReference type="ARBA" id="ARBA00023136"/>
    </source>
</evidence>
<dbReference type="Pfam" id="PF00593">
    <property type="entry name" value="TonB_dep_Rec_b-barrel"/>
    <property type="match status" value="1"/>
</dbReference>
<keyword evidence="2 8" id="KW-0813">Transport</keyword>
<reference evidence="14 15" key="1">
    <citation type="submission" date="2018-12" db="EMBL/GenBank/DDBJ databases">
        <authorList>
            <consortium name="Pathogen Informatics"/>
        </authorList>
    </citation>
    <scope>NUCLEOTIDE SEQUENCE [LARGE SCALE GENOMIC DNA]</scope>
    <source>
        <strain evidence="14 15">NCTC10297</strain>
    </source>
</reference>
<evidence type="ECO:0000256" key="8">
    <source>
        <dbReference type="PROSITE-ProRule" id="PRU01360"/>
    </source>
</evidence>
<evidence type="ECO:0000256" key="3">
    <source>
        <dbReference type="ARBA" id="ARBA00022452"/>
    </source>
</evidence>
<dbReference type="InterPro" id="IPR037066">
    <property type="entry name" value="Plug_dom_sf"/>
</dbReference>
<dbReference type="RefSeq" id="WP_126330034.1">
    <property type="nucleotide sequence ID" value="NZ_LR134343.1"/>
</dbReference>
<sequence>MSNFQPKSLALCIFACMSGAAFANTTEETAKTTLPTVVLPTQVVTAEAQVKQSLGVSRINQADLEKRPVQNDVSEILRTMPGVNLTGNAAGAARGNKRQIDIRGMGPENTLILVDGRPVTSRGAERYGRSGERNTRGDSNWVPAEMIESIEVLRGPAAARYGSGAMGGVVNIKTKPTTDEFFGSVNYYTNQPQDDKEGATQRVGLLLSGPLIKDKLGMRLYASQNKTDADAMDINPAERTNNDPIPPLSAGREGVRNKDISARMDWQINDNHKLSFDTGFSRQGNIYNGDTQFNNAGGTADGEAYTKSLNGAETARLYRQNYAITHTAQYGWADGKTVLSYDRTTNSRLKEALAGRTEGSYDSRNQGFTNSVLKNTRLTSELNIPLNFGFEQMLTVGAEVVRTDLNDGASTSQNLSTNRRGQADSYDGIRQDRTGQIKRTSWAVFAEDNIAVAKGTFVVPTVRYNYSSDAGSVVTGGINIAHNITDNLKIKGGIARTYKNPNLYQANPNYMLYSAGRSCRILPQGTQSCYLLGSENLKPETSWNKEIGLEYAKDGLRASIAYFNNDYRNKIVAGTQVLGTTALGAEILQWENSKQAIVEGVEGNLTLPLAQDKLRWVNNFTYMMQSKDKETGSPLSVIPKFTVNSSLNWLVTDNLDANLTYTQYGRQKPRTVPTTPREREEMRPTEVPSYGILGINAGYKWNDAITVRAGVNNVLDKQIKRTNSGARTYNEAGRSYFASIKYQF</sequence>
<evidence type="ECO:0000313" key="14">
    <source>
        <dbReference type="EMBL" id="VEG12696.1"/>
    </source>
</evidence>
<proteinExistence type="inferred from homology"/>
<keyword evidence="14" id="KW-0675">Receptor</keyword>
<dbReference type="PANTHER" id="PTHR30069:SF8">
    <property type="entry name" value="TONB-DEPENDENT SIDEROPHORE RECEPTOR PROTEIN"/>
    <property type="match status" value="1"/>
</dbReference>
<feature type="signal peptide" evidence="11">
    <location>
        <begin position="1"/>
        <end position="23"/>
    </location>
</feature>
<evidence type="ECO:0000256" key="11">
    <source>
        <dbReference type="SAM" id="SignalP"/>
    </source>
</evidence>
<dbReference type="AlphaFoldDB" id="A0A3S4UK49"/>
<comment type="subcellular location">
    <subcellularLocation>
        <location evidence="1 8">Cell outer membrane</location>
        <topology evidence="1 8">Multi-pass membrane protein</topology>
    </subcellularLocation>
</comment>
<feature type="chain" id="PRO_5018545367" evidence="11">
    <location>
        <begin position="24"/>
        <end position="744"/>
    </location>
</feature>
<gene>
    <name evidence="14" type="primary">fepA_2</name>
    <name evidence="14" type="ORF">NCTC10297_00625</name>
</gene>
<dbReference type="OrthoDB" id="9764669at2"/>
<keyword evidence="3 8" id="KW-1134">Transmembrane beta strand</keyword>
<dbReference type="SUPFAM" id="SSF56935">
    <property type="entry name" value="Porins"/>
    <property type="match status" value="1"/>
</dbReference>
<keyword evidence="4 8" id="KW-0812">Transmembrane</keyword>
<dbReference type="GO" id="GO:0009279">
    <property type="term" value="C:cell outer membrane"/>
    <property type="evidence" value="ECO:0007669"/>
    <property type="project" value="UniProtKB-SubCell"/>
</dbReference>
<evidence type="ECO:0000259" key="12">
    <source>
        <dbReference type="Pfam" id="PF00593"/>
    </source>
</evidence>
<dbReference type="InterPro" id="IPR039426">
    <property type="entry name" value="TonB-dep_rcpt-like"/>
</dbReference>
<evidence type="ECO:0000256" key="9">
    <source>
        <dbReference type="RuleBase" id="RU003357"/>
    </source>
</evidence>
<feature type="domain" description="TonB-dependent receptor-like beta-barrel" evidence="12">
    <location>
        <begin position="265"/>
        <end position="714"/>
    </location>
</feature>
<dbReference type="KEGG" id="mcun:NCTC10297_00625"/>
<organism evidence="14 15">
    <name type="scientific">Moraxella cuniculi</name>
    <dbReference type="NCBI Taxonomy" id="34061"/>
    <lineage>
        <taxon>Bacteria</taxon>
        <taxon>Pseudomonadati</taxon>
        <taxon>Pseudomonadota</taxon>
        <taxon>Gammaproteobacteria</taxon>
        <taxon>Moraxellales</taxon>
        <taxon>Moraxellaceae</taxon>
        <taxon>Moraxella</taxon>
    </lineage>
</organism>
<evidence type="ECO:0000313" key="15">
    <source>
        <dbReference type="Proteomes" id="UP000274100"/>
    </source>
</evidence>
<dbReference type="CDD" id="cd01347">
    <property type="entry name" value="ligand_gated_channel"/>
    <property type="match status" value="1"/>
</dbReference>
<comment type="similarity">
    <text evidence="8 9">Belongs to the TonB-dependent receptor family.</text>
</comment>
<dbReference type="PROSITE" id="PS52016">
    <property type="entry name" value="TONB_DEPENDENT_REC_3"/>
    <property type="match status" value="1"/>
</dbReference>
<dbReference type="EMBL" id="LR134343">
    <property type="protein sequence ID" value="VEG12696.1"/>
    <property type="molecule type" value="Genomic_DNA"/>
</dbReference>
<keyword evidence="5 9" id="KW-0798">TonB box</keyword>